<feature type="coiled-coil region" evidence="1">
    <location>
        <begin position="64"/>
        <end position="124"/>
    </location>
</feature>
<keyword evidence="3" id="KW-1185">Reference proteome</keyword>
<dbReference type="EMBL" id="JADBGQ010000005">
    <property type="protein sequence ID" value="KAG5397495.1"/>
    <property type="molecule type" value="Genomic_DNA"/>
</dbReference>
<keyword evidence="1" id="KW-0175">Coiled coil</keyword>
<accession>A0ABQ7MHU6</accession>
<reference evidence="2 3" key="1">
    <citation type="submission" date="2021-03" db="EMBL/GenBank/DDBJ databases">
        <authorList>
            <person name="King G.J."/>
            <person name="Bancroft I."/>
            <person name="Baten A."/>
            <person name="Bloomfield J."/>
            <person name="Borpatragohain P."/>
            <person name="He Z."/>
            <person name="Irish N."/>
            <person name="Irwin J."/>
            <person name="Liu K."/>
            <person name="Mauleon R.P."/>
            <person name="Moore J."/>
            <person name="Morris R."/>
            <person name="Ostergaard L."/>
            <person name="Wang B."/>
            <person name="Wells R."/>
        </authorList>
    </citation>
    <scope>NUCLEOTIDE SEQUENCE [LARGE SCALE GENOMIC DNA]</scope>
    <source>
        <strain evidence="2">R-o-18</strain>
        <tissue evidence="2">Leaf</tissue>
    </source>
</reference>
<evidence type="ECO:0000313" key="3">
    <source>
        <dbReference type="Proteomes" id="UP000823674"/>
    </source>
</evidence>
<evidence type="ECO:0000256" key="1">
    <source>
        <dbReference type="SAM" id="Coils"/>
    </source>
</evidence>
<gene>
    <name evidence="2" type="primary">A05p026680.1_BraROA</name>
    <name evidence="2" type="ORF">IGI04_019309</name>
</gene>
<proteinExistence type="predicted"/>
<evidence type="ECO:0000313" key="2">
    <source>
        <dbReference type="EMBL" id="KAG5397495.1"/>
    </source>
</evidence>
<name>A0ABQ7MHU6_BRACM</name>
<sequence>MHVQTRICLPYHAEKFTRILPRLRSYRRADIDDIVHGIYRPQEMSLYDNYKRLDDVYYPLNDNIDRLTTRMDELKEEMDEDFSQRLEDLDETTQARLGMHQHNINNLQKRMHVNEVDKEILKNKWTIGDESIRRFIATWFQMSEEDVDTCFLISSHPPPY</sequence>
<protein>
    <submittedName>
        <fullName evidence="2">Uncharacterized protein</fullName>
    </submittedName>
</protein>
<organism evidence="2 3">
    <name type="scientific">Brassica rapa subsp. trilocularis</name>
    <dbReference type="NCBI Taxonomy" id="1813537"/>
    <lineage>
        <taxon>Eukaryota</taxon>
        <taxon>Viridiplantae</taxon>
        <taxon>Streptophyta</taxon>
        <taxon>Embryophyta</taxon>
        <taxon>Tracheophyta</taxon>
        <taxon>Spermatophyta</taxon>
        <taxon>Magnoliopsida</taxon>
        <taxon>eudicotyledons</taxon>
        <taxon>Gunneridae</taxon>
        <taxon>Pentapetalae</taxon>
        <taxon>rosids</taxon>
        <taxon>malvids</taxon>
        <taxon>Brassicales</taxon>
        <taxon>Brassicaceae</taxon>
        <taxon>Brassiceae</taxon>
        <taxon>Brassica</taxon>
    </lineage>
</organism>
<comment type="caution">
    <text evidence="2">The sequence shown here is derived from an EMBL/GenBank/DDBJ whole genome shotgun (WGS) entry which is preliminary data.</text>
</comment>
<dbReference type="Proteomes" id="UP000823674">
    <property type="component" value="Chromosome A05"/>
</dbReference>